<dbReference type="GO" id="GO:0005634">
    <property type="term" value="C:nucleus"/>
    <property type="evidence" value="ECO:0007669"/>
    <property type="project" value="TreeGrafter"/>
</dbReference>
<evidence type="ECO:0000313" key="5">
    <source>
        <dbReference type="EMBL" id="NWR67213.1"/>
    </source>
</evidence>
<dbReference type="InterPro" id="IPR013083">
    <property type="entry name" value="Znf_RING/FYVE/PHD"/>
</dbReference>
<dbReference type="PROSITE" id="PS01359">
    <property type="entry name" value="ZF_PHD_1"/>
    <property type="match status" value="1"/>
</dbReference>
<evidence type="ECO:0000313" key="6">
    <source>
        <dbReference type="Proteomes" id="UP000551127"/>
    </source>
</evidence>
<evidence type="ECO:0000256" key="2">
    <source>
        <dbReference type="ARBA" id="ARBA00022771"/>
    </source>
</evidence>
<dbReference type="SMART" id="SM00249">
    <property type="entry name" value="PHD"/>
    <property type="match status" value="2"/>
</dbReference>
<dbReference type="PANTHER" id="PTHR12420">
    <property type="entry name" value="PHD FINGER PROTEIN"/>
    <property type="match status" value="1"/>
</dbReference>
<accession>A0A7K4Z752</accession>
<keyword evidence="2" id="KW-0863">Zinc-finger</keyword>
<dbReference type="Proteomes" id="UP000551127">
    <property type="component" value="Unassembled WGS sequence"/>
</dbReference>
<feature type="domain" description="Zinc finger PHD-type" evidence="4">
    <location>
        <begin position="151"/>
        <end position="201"/>
    </location>
</feature>
<gene>
    <name evidence="5" type="primary">G2e3_5</name>
    <name evidence="5" type="ORF">BUCABY_R05305</name>
</gene>
<feature type="domain" description="Zinc finger PHD-type" evidence="4">
    <location>
        <begin position="11"/>
        <end position="59"/>
    </location>
</feature>
<dbReference type="PANTHER" id="PTHR12420:SF47">
    <property type="entry name" value="PHD FINGER PROTEIN 7"/>
    <property type="match status" value="1"/>
</dbReference>
<dbReference type="EMBL" id="VYZL01005707">
    <property type="protein sequence ID" value="NWR67213.1"/>
    <property type="molecule type" value="Genomic_DNA"/>
</dbReference>
<protein>
    <submittedName>
        <fullName evidence="5">G2E3 ligase</fullName>
    </submittedName>
</protein>
<comment type="caution">
    <text evidence="5">The sequence shown here is derived from an EMBL/GenBank/DDBJ whole genome shotgun (WGS) entry which is preliminary data.</text>
</comment>
<dbReference type="SUPFAM" id="SSF57903">
    <property type="entry name" value="FYVE/PHD zinc finger"/>
    <property type="match status" value="1"/>
</dbReference>
<dbReference type="InterPro" id="IPR051188">
    <property type="entry name" value="PHD-type_Zinc_Finger"/>
</dbReference>
<keyword evidence="1" id="KW-0479">Metal-binding</keyword>
<dbReference type="Gene3D" id="3.30.40.10">
    <property type="entry name" value="Zinc/RING finger domain, C3HC4 (zinc finger)"/>
    <property type="match status" value="2"/>
</dbReference>
<keyword evidence="5" id="KW-0436">Ligase</keyword>
<evidence type="ECO:0000259" key="4">
    <source>
        <dbReference type="SMART" id="SM00249"/>
    </source>
</evidence>
<dbReference type="InterPro" id="IPR019786">
    <property type="entry name" value="Zinc_finger_PHD-type_CS"/>
</dbReference>
<feature type="non-terminal residue" evidence="5">
    <location>
        <position position="209"/>
    </location>
</feature>
<dbReference type="Pfam" id="PF26054">
    <property type="entry name" value="PHD_G2E3"/>
    <property type="match status" value="1"/>
</dbReference>
<dbReference type="InterPro" id="IPR001965">
    <property type="entry name" value="Znf_PHD"/>
</dbReference>
<organism evidence="5 6">
    <name type="scientific">Bucorvus abyssinicus</name>
    <name type="common">Northern ground-hornbill</name>
    <name type="synonym">Abyssinian ground-hornbill</name>
    <dbReference type="NCBI Taxonomy" id="153643"/>
    <lineage>
        <taxon>Eukaryota</taxon>
        <taxon>Metazoa</taxon>
        <taxon>Chordata</taxon>
        <taxon>Craniata</taxon>
        <taxon>Vertebrata</taxon>
        <taxon>Euteleostomi</taxon>
        <taxon>Archelosauria</taxon>
        <taxon>Archosauria</taxon>
        <taxon>Dinosauria</taxon>
        <taxon>Saurischia</taxon>
        <taxon>Theropoda</taxon>
        <taxon>Coelurosauria</taxon>
        <taxon>Aves</taxon>
        <taxon>Neognathae</taxon>
        <taxon>Neoaves</taxon>
        <taxon>Telluraves</taxon>
        <taxon>Coraciimorphae</taxon>
        <taxon>Bucerotiformes</taxon>
        <taxon>Bucorvidae</taxon>
        <taxon>Bucorvus</taxon>
    </lineage>
</organism>
<proteinExistence type="predicted"/>
<dbReference type="InterPro" id="IPR059102">
    <property type="entry name" value="PHD_PHF7/G2E3-like"/>
</dbReference>
<dbReference type="AlphaFoldDB" id="A0A7K4Z752"/>
<dbReference type="GO" id="GO:0008270">
    <property type="term" value="F:zinc ion binding"/>
    <property type="evidence" value="ECO:0007669"/>
    <property type="project" value="UniProtKB-KW"/>
</dbReference>
<feature type="non-terminal residue" evidence="5">
    <location>
        <position position="1"/>
    </location>
</feature>
<dbReference type="OrthoDB" id="512616at2759"/>
<keyword evidence="3" id="KW-0862">Zinc</keyword>
<dbReference type="InterPro" id="IPR011011">
    <property type="entry name" value="Znf_FYVE_PHD"/>
</dbReference>
<keyword evidence="6" id="KW-1185">Reference proteome</keyword>
<evidence type="ECO:0000256" key="1">
    <source>
        <dbReference type="ARBA" id="ARBA00022723"/>
    </source>
</evidence>
<name>A0A7K4Z752_BUCAB</name>
<sequence>LTRAALCPFQECFICRERGAVITCAELCCDLSFHLPCGPQGACVTQYFPPYSSFCWQHRPQQAVEVAPQNTACLLCLEPLEDSDSYSTMVCPVFQHAWFHRRCIQVGALPCLVPGQRGLITVPFSIRLPAWETSDAYATLTPGPADCDASKCLCPGGREQADEEAGPGQLLLCSSCAAVGTHRRCFNLAKSMGGWECGSCAGHSTGKRQ</sequence>
<evidence type="ECO:0000256" key="3">
    <source>
        <dbReference type="ARBA" id="ARBA00022833"/>
    </source>
</evidence>
<reference evidence="5 6" key="1">
    <citation type="submission" date="2019-09" db="EMBL/GenBank/DDBJ databases">
        <title>Bird 10,000 Genomes (B10K) Project - Family phase.</title>
        <authorList>
            <person name="Zhang G."/>
        </authorList>
    </citation>
    <scope>NUCLEOTIDE SEQUENCE [LARGE SCALE GENOMIC DNA]</scope>
    <source>
        <strain evidence="5">B10K-DU-012-80</strain>
    </source>
</reference>
<dbReference type="GO" id="GO:0016874">
    <property type="term" value="F:ligase activity"/>
    <property type="evidence" value="ECO:0007669"/>
    <property type="project" value="UniProtKB-KW"/>
</dbReference>